<dbReference type="AlphaFoldDB" id="A0A0J6CT31"/>
<dbReference type="OrthoDB" id="9789562at2"/>
<evidence type="ECO:0000259" key="2">
    <source>
        <dbReference type="Pfam" id="PF13476"/>
    </source>
</evidence>
<organism evidence="3 4">
    <name type="scientific">Guptibacillus hwajinpoensis</name>
    <dbReference type="NCBI Taxonomy" id="208199"/>
    <lineage>
        <taxon>Bacteria</taxon>
        <taxon>Bacillati</taxon>
        <taxon>Bacillota</taxon>
        <taxon>Bacilli</taxon>
        <taxon>Bacillales</taxon>
        <taxon>Guptibacillaceae</taxon>
        <taxon>Guptibacillus</taxon>
    </lineage>
</organism>
<dbReference type="InterPro" id="IPR027417">
    <property type="entry name" value="P-loop_NTPase"/>
</dbReference>
<dbReference type="PATRIC" id="fig|157733.3.peg.2088"/>
<reference evidence="3" key="1">
    <citation type="submission" date="2015-06" db="EMBL/GenBank/DDBJ databases">
        <authorList>
            <person name="Liu B."/>
            <person name="Wang J."/>
            <person name="Zhu Y."/>
            <person name="Liu G."/>
            <person name="Chen Q."/>
            <person name="Zheng C."/>
            <person name="Che J."/>
            <person name="Ge C."/>
            <person name="Shi H."/>
            <person name="Pan Z."/>
            <person name="Liu X."/>
        </authorList>
    </citation>
    <scope>NUCLEOTIDE SEQUENCE [LARGE SCALE GENOMIC DNA]</scope>
    <source>
        <strain evidence="3">DSM 16346</strain>
    </source>
</reference>
<dbReference type="RefSeq" id="WP_048313035.1">
    <property type="nucleotide sequence ID" value="NZ_CP119526.1"/>
</dbReference>
<evidence type="ECO:0000259" key="1">
    <source>
        <dbReference type="Pfam" id="PF13166"/>
    </source>
</evidence>
<dbReference type="STRING" id="157733.AB986_18105"/>
<dbReference type="Proteomes" id="UP000035996">
    <property type="component" value="Unassembled WGS sequence"/>
</dbReference>
<proteinExistence type="predicted"/>
<keyword evidence="4" id="KW-1185">Reference proteome</keyword>
<protein>
    <recommendedName>
        <fullName evidence="5">Protein CR006 P-loop domain-containing protein</fullName>
    </recommendedName>
</protein>
<sequence length="856" mass="98964">MNLHNEIWSWSSTLPEWQNDLVRRLYEKKTLSSEELELVADNILFEFGVITNNTERSKLEKKHIPDKQNSEAVKIDKLNNFENIAAIDSDNELKFSLDGLTVIYGDNSAGKSSYAKVLKQACRAVDNNVKIHPNIYTEEEYPGRAQIHIQNPDKAYQVINRVPNTPPEPVLSTISTFDTDCAKVYAESENKVVFIPTELNIFDSLANHQSKLKDSLEGRKEPFLKKLPDLTHLVKDHNLKKFFESISYKTKEKEIEDYCTFTREDSVRLDQVNEDLQLVLSNDPQKAIRELERKIREVELLKKDIHSIREVLSEETLQSNQSIYQEYLDVQESLAILSQEAFVQQPLSGVGSSPWKNLWNAALEFNKIAYPESDFPNVDDEARCLLCQQELDKDAKARFATFHEFISNNLSKRAKVLKRKQDGFLTAIRSLPIDKVENSTIRSYLYDENPNIEIQIEKYIRAANSICSTFLEPETDRMEQLPTLEEIAPTLEQLDQWVITKKSELNRKQELTKKNNKEDLMAEKNHLYDKKTAHENINLIKEILPIKKNLYLIEEAIKTLDTTKLTRKYNELANEFLTDQFKETIDEELRALRCDNVLFNIKSRGTKGKTSIRLTLDTDTKVNLSDVLSEGERKALSLAFFLAEISALPTNGGIILDDPVSSLDQGRREYVAHRLIKESNKRQVIIFTHDIVFLHTLQKYAKLYGIDNSCCTVRRIGNRAGIAKTEFPWVAQPIKSRIKYLKNELPKLKKMEQDLDPDIYYKEVKTFYMLLREGWERAVEELMIGGVVERFDASVKTQRLREAKISEELIEKVNAGMTKSSMMVHDESSAIGRITPSIEEIQEDLDHLEVFYKEFR</sequence>
<dbReference type="InterPro" id="IPR026866">
    <property type="entry name" value="CR006_AAA"/>
</dbReference>
<gene>
    <name evidence="3" type="ORF">AB986_18105</name>
</gene>
<dbReference type="Gene3D" id="3.40.50.300">
    <property type="entry name" value="P-loop containing nucleotide triphosphate hydrolases"/>
    <property type="match status" value="2"/>
</dbReference>
<dbReference type="Pfam" id="PF13166">
    <property type="entry name" value="AAA_13"/>
    <property type="match status" value="1"/>
</dbReference>
<dbReference type="Pfam" id="PF13476">
    <property type="entry name" value="AAA_23"/>
    <property type="match status" value="1"/>
</dbReference>
<dbReference type="InterPro" id="IPR038729">
    <property type="entry name" value="Rad50/SbcC_AAA"/>
</dbReference>
<evidence type="ECO:0000313" key="3">
    <source>
        <dbReference type="EMBL" id="KMM36353.1"/>
    </source>
</evidence>
<comment type="caution">
    <text evidence="3">The sequence shown here is derived from an EMBL/GenBank/DDBJ whole genome shotgun (WGS) entry which is preliminary data.</text>
</comment>
<dbReference type="GO" id="GO:0000731">
    <property type="term" value="P:DNA synthesis involved in DNA repair"/>
    <property type="evidence" value="ECO:0007669"/>
    <property type="project" value="TreeGrafter"/>
</dbReference>
<dbReference type="PANTHER" id="PTHR32182">
    <property type="entry name" value="DNA REPLICATION AND REPAIR PROTEIN RECF"/>
    <property type="match status" value="1"/>
</dbReference>
<dbReference type="PANTHER" id="PTHR32182:SF22">
    <property type="entry name" value="ATP-DEPENDENT ENDONUCLEASE, OLD FAMILY-RELATED"/>
    <property type="match status" value="1"/>
</dbReference>
<dbReference type="EMBL" id="LELK01000006">
    <property type="protein sequence ID" value="KMM36353.1"/>
    <property type="molecule type" value="Genomic_DNA"/>
</dbReference>
<accession>A0A0J6CT31</accession>
<dbReference type="SUPFAM" id="SSF52540">
    <property type="entry name" value="P-loop containing nucleoside triphosphate hydrolases"/>
    <property type="match status" value="1"/>
</dbReference>
<feature type="domain" description="Protein CR006 P-loop" evidence="1">
    <location>
        <begin position="381"/>
        <end position="750"/>
    </location>
</feature>
<feature type="domain" description="Rad50/SbcC-type AAA" evidence="2">
    <location>
        <begin position="80"/>
        <end position="339"/>
    </location>
</feature>
<dbReference type="GO" id="GO:0006302">
    <property type="term" value="P:double-strand break repair"/>
    <property type="evidence" value="ECO:0007669"/>
    <property type="project" value="InterPro"/>
</dbReference>
<dbReference type="GO" id="GO:0016887">
    <property type="term" value="F:ATP hydrolysis activity"/>
    <property type="evidence" value="ECO:0007669"/>
    <property type="project" value="InterPro"/>
</dbReference>
<evidence type="ECO:0000313" key="4">
    <source>
        <dbReference type="Proteomes" id="UP000035996"/>
    </source>
</evidence>
<name>A0A0J6CT31_9BACL</name>
<evidence type="ECO:0008006" key="5">
    <source>
        <dbReference type="Google" id="ProtNLM"/>
    </source>
</evidence>